<protein>
    <submittedName>
        <fullName evidence="1">Uncharacterized protein</fullName>
    </submittedName>
</protein>
<organism evidence="1 2">
    <name type="scientific">Psilocybe cf. subviscida</name>
    <dbReference type="NCBI Taxonomy" id="2480587"/>
    <lineage>
        <taxon>Eukaryota</taxon>
        <taxon>Fungi</taxon>
        <taxon>Dikarya</taxon>
        <taxon>Basidiomycota</taxon>
        <taxon>Agaricomycotina</taxon>
        <taxon>Agaricomycetes</taxon>
        <taxon>Agaricomycetidae</taxon>
        <taxon>Agaricales</taxon>
        <taxon>Agaricineae</taxon>
        <taxon>Strophariaceae</taxon>
        <taxon>Psilocybe</taxon>
    </lineage>
</organism>
<dbReference type="EMBL" id="JAACJJ010000003">
    <property type="protein sequence ID" value="KAF5328591.1"/>
    <property type="molecule type" value="Genomic_DNA"/>
</dbReference>
<keyword evidence="2" id="KW-1185">Reference proteome</keyword>
<evidence type="ECO:0000313" key="2">
    <source>
        <dbReference type="Proteomes" id="UP000567179"/>
    </source>
</evidence>
<dbReference type="AlphaFoldDB" id="A0A8H5BT39"/>
<evidence type="ECO:0000313" key="1">
    <source>
        <dbReference type="EMBL" id="KAF5328591.1"/>
    </source>
</evidence>
<proteinExistence type="predicted"/>
<dbReference type="Proteomes" id="UP000567179">
    <property type="component" value="Unassembled WGS sequence"/>
</dbReference>
<reference evidence="1 2" key="1">
    <citation type="journal article" date="2020" name="ISME J.">
        <title>Uncovering the hidden diversity of litter-decomposition mechanisms in mushroom-forming fungi.</title>
        <authorList>
            <person name="Floudas D."/>
            <person name="Bentzer J."/>
            <person name="Ahren D."/>
            <person name="Johansson T."/>
            <person name="Persson P."/>
            <person name="Tunlid A."/>
        </authorList>
    </citation>
    <scope>NUCLEOTIDE SEQUENCE [LARGE SCALE GENOMIC DNA]</scope>
    <source>
        <strain evidence="1 2">CBS 101986</strain>
    </source>
</reference>
<sequence length="301" mass="34216">MALRTLPQDVLADILDIGLFSRPELCAISLASPHLRYEAQRRLFRDPGPHSIDLRDEPSASLATTRTFLETITASPDRLAQMVRRYRVTVLWFDFYVRFDSEKIQLQHTLFELLSRALPLMVNLIELLYRERLQTSGHPVSEPPPSMWPVLQMCSFKLQIFWCSYIGTNSRNAVAEFLHIQNGIRVLWLCEAPQAHATNMITLLRQVYSDMCPALVSLGGTLDVVASMLSGRQSLQHMSWDDTTYGPPVKYDGELFRSTNTSTVETLESLKNGPPLNLICGNFENLVALKTCEFDLMQVCF</sequence>
<gene>
    <name evidence="1" type="ORF">D9619_011437</name>
</gene>
<name>A0A8H5BT39_9AGAR</name>
<dbReference type="OrthoDB" id="3232239at2759"/>
<accession>A0A8H5BT39</accession>
<comment type="caution">
    <text evidence="1">The sequence shown here is derived from an EMBL/GenBank/DDBJ whole genome shotgun (WGS) entry which is preliminary data.</text>
</comment>